<accession>A0A517SF85</accession>
<proteinExistence type="predicted"/>
<gene>
    <name evidence="1" type="ORF">Pan44_28310</name>
</gene>
<organism evidence="1 2">
    <name type="scientific">Caulifigura coniformis</name>
    <dbReference type="NCBI Taxonomy" id="2527983"/>
    <lineage>
        <taxon>Bacteria</taxon>
        <taxon>Pseudomonadati</taxon>
        <taxon>Planctomycetota</taxon>
        <taxon>Planctomycetia</taxon>
        <taxon>Planctomycetales</taxon>
        <taxon>Planctomycetaceae</taxon>
        <taxon>Caulifigura</taxon>
    </lineage>
</organism>
<keyword evidence="2" id="KW-1185">Reference proteome</keyword>
<protein>
    <submittedName>
        <fullName evidence="1">Uncharacterized protein</fullName>
    </submittedName>
</protein>
<dbReference type="Proteomes" id="UP000315700">
    <property type="component" value="Chromosome"/>
</dbReference>
<evidence type="ECO:0000313" key="1">
    <source>
        <dbReference type="EMBL" id="QDT54793.1"/>
    </source>
</evidence>
<dbReference type="InParanoid" id="A0A517SF85"/>
<dbReference type="AlphaFoldDB" id="A0A517SF85"/>
<dbReference type="EMBL" id="CP036271">
    <property type="protein sequence ID" value="QDT54793.1"/>
    <property type="molecule type" value="Genomic_DNA"/>
</dbReference>
<dbReference type="KEGG" id="ccos:Pan44_28310"/>
<dbReference type="RefSeq" id="WP_145030620.1">
    <property type="nucleotide sequence ID" value="NZ_CP036271.1"/>
</dbReference>
<reference evidence="1 2" key="1">
    <citation type="submission" date="2019-02" db="EMBL/GenBank/DDBJ databases">
        <title>Deep-cultivation of Planctomycetes and their phenomic and genomic characterization uncovers novel biology.</title>
        <authorList>
            <person name="Wiegand S."/>
            <person name="Jogler M."/>
            <person name="Boedeker C."/>
            <person name="Pinto D."/>
            <person name="Vollmers J."/>
            <person name="Rivas-Marin E."/>
            <person name="Kohn T."/>
            <person name="Peeters S.H."/>
            <person name="Heuer A."/>
            <person name="Rast P."/>
            <person name="Oberbeckmann S."/>
            <person name="Bunk B."/>
            <person name="Jeske O."/>
            <person name="Meyerdierks A."/>
            <person name="Storesund J.E."/>
            <person name="Kallscheuer N."/>
            <person name="Luecker S."/>
            <person name="Lage O.M."/>
            <person name="Pohl T."/>
            <person name="Merkel B.J."/>
            <person name="Hornburger P."/>
            <person name="Mueller R.-W."/>
            <person name="Bruemmer F."/>
            <person name="Labrenz M."/>
            <person name="Spormann A.M."/>
            <person name="Op den Camp H."/>
            <person name="Overmann J."/>
            <person name="Amann R."/>
            <person name="Jetten M.S.M."/>
            <person name="Mascher T."/>
            <person name="Medema M.H."/>
            <person name="Devos D.P."/>
            <person name="Kaster A.-K."/>
            <person name="Ovreas L."/>
            <person name="Rohde M."/>
            <person name="Galperin M.Y."/>
            <person name="Jogler C."/>
        </authorList>
    </citation>
    <scope>NUCLEOTIDE SEQUENCE [LARGE SCALE GENOMIC DNA]</scope>
    <source>
        <strain evidence="1 2">Pan44</strain>
    </source>
</reference>
<sequence>MPVEQKFGVVTVVSRERITSQLTIVAGDTYSGAAGQYVTVRVQDDTLPDLSDATLTFTAKHKQTGTTITGIGELVTQEPDEVEINVSITSTERRRASFRRDWLFDVQAEIAPGVKRTIAGPQARCRVLLDQTF</sequence>
<name>A0A517SF85_9PLAN</name>
<evidence type="ECO:0000313" key="2">
    <source>
        <dbReference type="Proteomes" id="UP000315700"/>
    </source>
</evidence>